<dbReference type="AlphaFoldDB" id="A0A974SPP5"/>
<evidence type="ECO:0000256" key="1">
    <source>
        <dbReference type="ARBA" id="ARBA00023186"/>
    </source>
</evidence>
<keyword evidence="1" id="KW-0143">Chaperone</keyword>
<dbReference type="PANTHER" id="PTHR34227:SF1">
    <property type="entry name" value="DIMETHYL SULFOXIDE REDUCTASE CHAPERONE-RELATED"/>
    <property type="match status" value="1"/>
</dbReference>
<dbReference type="Proteomes" id="UP000663444">
    <property type="component" value="Chromosome"/>
</dbReference>
<dbReference type="InterPro" id="IPR020945">
    <property type="entry name" value="DMSO/NO3_reduct_chaperone"/>
</dbReference>
<evidence type="ECO:0000313" key="2">
    <source>
        <dbReference type="EMBL" id="QRJ64151.1"/>
    </source>
</evidence>
<evidence type="ECO:0000313" key="3">
    <source>
        <dbReference type="Proteomes" id="UP000663444"/>
    </source>
</evidence>
<keyword evidence="3" id="KW-1185">Reference proteome</keyword>
<dbReference type="Pfam" id="PF02613">
    <property type="entry name" value="Nitrate_red_del"/>
    <property type="match status" value="1"/>
</dbReference>
<dbReference type="Gene3D" id="1.10.3480.10">
    <property type="entry name" value="TorD-like"/>
    <property type="match status" value="1"/>
</dbReference>
<dbReference type="RefSeq" id="WP_203387690.1">
    <property type="nucleotide sequence ID" value="NZ_CP064781.1"/>
</dbReference>
<reference evidence="2" key="1">
    <citation type="submission" date="2020-11" db="EMBL/GenBank/DDBJ databases">
        <title>Azospira restricta DSM 18626 genome sequence.</title>
        <authorList>
            <person name="Moe W.M."/>
        </authorList>
    </citation>
    <scope>NUCLEOTIDE SEQUENCE</scope>
    <source>
        <strain evidence="2">DSM 18626</strain>
    </source>
</reference>
<gene>
    <name evidence="2" type="ORF">IWH25_01990</name>
</gene>
<name>A0A974SPP5_9RHOO</name>
<dbReference type="InterPro" id="IPR036411">
    <property type="entry name" value="TorD-like_sf"/>
</dbReference>
<dbReference type="InterPro" id="IPR050289">
    <property type="entry name" value="TorD/DmsD_chaperones"/>
</dbReference>
<dbReference type="EMBL" id="CP064781">
    <property type="protein sequence ID" value="QRJ64151.1"/>
    <property type="molecule type" value="Genomic_DNA"/>
</dbReference>
<dbReference type="KEGG" id="ares:IWH25_01990"/>
<dbReference type="SUPFAM" id="SSF89155">
    <property type="entry name" value="TorD-like"/>
    <property type="match status" value="1"/>
</dbReference>
<organism evidence="2 3">
    <name type="scientific">Azospira restricta</name>
    <dbReference type="NCBI Taxonomy" id="404405"/>
    <lineage>
        <taxon>Bacteria</taxon>
        <taxon>Pseudomonadati</taxon>
        <taxon>Pseudomonadota</taxon>
        <taxon>Betaproteobacteria</taxon>
        <taxon>Rhodocyclales</taxon>
        <taxon>Rhodocyclaceae</taxon>
        <taxon>Azospira</taxon>
    </lineage>
</organism>
<accession>A0A974SPP5</accession>
<proteinExistence type="predicted"/>
<protein>
    <submittedName>
        <fullName evidence="2">Molecular chaperone TorD family protein</fullName>
    </submittedName>
</protein>
<dbReference type="PANTHER" id="PTHR34227">
    <property type="entry name" value="CHAPERONE PROTEIN YCDY"/>
    <property type="match status" value="1"/>
</dbReference>
<sequence>MNDLTLHEHDPAAVRTELWLTLARAFRPPLDPLTAAAVCEVLADDLADLAAEAGFTADDSLAGIRAAAAATSDAQDLLVLYSGLFLMPPTPARLNIGIYLDGVTNGPALDAMDLWRARYGVRQRDDFKDMADHLALQLEFMAYLASLGEEEALRSYANTFLLPALPKIVAALDASGAGDTLYRHLLAYTLASLQPLSDAGDADPRSKRQQRRHDTHHGVWRHCSVCAKPFAREKEVRIMAKALAQAGLPALHLDRCPDCRDPTQGALPSIKR</sequence>